<dbReference type="InterPro" id="IPR001296">
    <property type="entry name" value="Glyco_trans_1"/>
</dbReference>
<dbReference type="InterPro" id="IPR028098">
    <property type="entry name" value="Glyco_trans_4-like_N"/>
</dbReference>
<dbReference type="Gene3D" id="3.40.50.2000">
    <property type="entry name" value="Glycogen Phosphorylase B"/>
    <property type="match status" value="2"/>
</dbReference>
<dbReference type="PANTHER" id="PTHR12526:SF510">
    <property type="entry name" value="D-INOSITOL 3-PHOSPHATE GLYCOSYLTRANSFERASE"/>
    <property type="match status" value="1"/>
</dbReference>
<organism evidence="5 6">
    <name type="scientific">Kiritimatiella glycovorans</name>
    <dbReference type="NCBI Taxonomy" id="1307763"/>
    <lineage>
        <taxon>Bacteria</taxon>
        <taxon>Pseudomonadati</taxon>
        <taxon>Kiritimatiellota</taxon>
        <taxon>Kiritimatiellia</taxon>
        <taxon>Kiritimatiellales</taxon>
        <taxon>Kiritimatiellaceae</taxon>
        <taxon>Kiritimatiella</taxon>
    </lineage>
</organism>
<gene>
    <name evidence="5" type="ORF">L21SP4_02298</name>
</gene>
<reference evidence="5 6" key="2">
    <citation type="journal article" date="2016" name="ISME J.">
        <title>Characterization of the first cultured representative of Verrucomicrobia subdivision 5 indicates the proposal of a novel phylum.</title>
        <authorList>
            <person name="Spring S."/>
            <person name="Bunk B."/>
            <person name="Sproer C."/>
            <person name="Schumann P."/>
            <person name="Rohde M."/>
            <person name="Tindall B.J."/>
            <person name="Klenk H.P."/>
        </authorList>
    </citation>
    <scope>NUCLEOTIDE SEQUENCE [LARGE SCALE GENOMIC DNA]</scope>
    <source>
        <strain evidence="5 6">L21-Fru-AB</strain>
    </source>
</reference>
<dbReference type="PANTHER" id="PTHR12526">
    <property type="entry name" value="GLYCOSYLTRANSFERASE"/>
    <property type="match status" value="1"/>
</dbReference>
<dbReference type="EMBL" id="CP010904">
    <property type="protein sequence ID" value="AKJ65525.1"/>
    <property type="molecule type" value="Genomic_DNA"/>
</dbReference>
<evidence type="ECO:0000256" key="1">
    <source>
        <dbReference type="ARBA" id="ARBA00022676"/>
    </source>
</evidence>
<dbReference type="GO" id="GO:0016757">
    <property type="term" value="F:glycosyltransferase activity"/>
    <property type="evidence" value="ECO:0007669"/>
    <property type="project" value="UniProtKB-KW"/>
</dbReference>
<dbReference type="Proteomes" id="UP000035268">
    <property type="component" value="Chromosome"/>
</dbReference>
<evidence type="ECO:0000259" key="3">
    <source>
        <dbReference type="Pfam" id="PF00534"/>
    </source>
</evidence>
<keyword evidence="2 5" id="KW-0808">Transferase</keyword>
<dbReference type="Pfam" id="PF13439">
    <property type="entry name" value="Glyco_transf_4"/>
    <property type="match status" value="1"/>
</dbReference>
<evidence type="ECO:0000313" key="6">
    <source>
        <dbReference type="Proteomes" id="UP000035268"/>
    </source>
</evidence>
<dbReference type="KEGG" id="vbl:L21SP4_02298"/>
<dbReference type="AlphaFoldDB" id="A0A0G3EL82"/>
<proteinExistence type="predicted"/>
<sequence>MIAPYPAAAVLPPEYIRPVRRDEHPSSWVRALSMELGAQRDFEVRIFSLSRAVRRHHIAELGLLKIEFVPQRIPARFDWYQLQLLNALKLYPHLRRFSPDVVHAFGIETGNGVMLSWLPFRRSCFLQGIVEKLHPFVDKPEIMQQIRMRLEGRTVRRMDGLIAETPFAKQWAESRGAKHVVLIPHAVNREFLDAEPAPGGNHDLVAVGTLLYHKGFDTVLRAFSRLPVPDARLRIIGEGPARGELERLARELQIADRVEFPGTLRREEVVRVMQQSSLLCIGSRMDTSPNVVTEAHAVGLPVVGTDAGGIPDMIEDGVDGYVVPMDDDEAMAEKMGALLKEPAGARSMGESGRTKVARLNDGGHVAKRHIEYFRNLVAAGAGSGA</sequence>
<protein>
    <submittedName>
        <fullName evidence="5">Glycosyl transferases group 1 family protein</fullName>
    </submittedName>
</protein>
<dbReference type="CDD" id="cd03811">
    <property type="entry name" value="GT4_GT28_WabH-like"/>
    <property type="match status" value="1"/>
</dbReference>
<feature type="domain" description="Glycosyltransferase subfamily 4-like N-terminal" evidence="4">
    <location>
        <begin position="29"/>
        <end position="190"/>
    </location>
</feature>
<dbReference type="Pfam" id="PF00534">
    <property type="entry name" value="Glycos_transf_1"/>
    <property type="match status" value="1"/>
</dbReference>
<keyword evidence="1" id="KW-0328">Glycosyltransferase</keyword>
<dbReference type="SUPFAM" id="SSF53756">
    <property type="entry name" value="UDP-Glycosyltransferase/glycogen phosphorylase"/>
    <property type="match status" value="1"/>
</dbReference>
<evidence type="ECO:0000256" key="2">
    <source>
        <dbReference type="ARBA" id="ARBA00022679"/>
    </source>
</evidence>
<reference evidence="6" key="1">
    <citation type="submission" date="2015-02" db="EMBL/GenBank/DDBJ databases">
        <title>Description and complete genome sequence of the first cultured representative of the subdivision 5 of the Verrucomicrobia phylum.</title>
        <authorList>
            <person name="Spring S."/>
            <person name="Bunk B."/>
            <person name="Sproer C."/>
            <person name="Klenk H.-P."/>
        </authorList>
    </citation>
    <scope>NUCLEOTIDE SEQUENCE [LARGE SCALE GENOMIC DNA]</scope>
    <source>
        <strain evidence="6">L21-Fru-AB</strain>
    </source>
</reference>
<name>A0A0G3EL82_9BACT</name>
<keyword evidence="6" id="KW-1185">Reference proteome</keyword>
<evidence type="ECO:0000313" key="5">
    <source>
        <dbReference type="EMBL" id="AKJ65525.1"/>
    </source>
</evidence>
<accession>A0A0G3EL82</accession>
<evidence type="ECO:0000259" key="4">
    <source>
        <dbReference type="Pfam" id="PF13439"/>
    </source>
</evidence>
<dbReference type="STRING" id="1307763.L21SP4_02298"/>
<feature type="domain" description="Glycosyl transferase family 1" evidence="3">
    <location>
        <begin position="193"/>
        <end position="354"/>
    </location>
</feature>